<comment type="caution">
    <text evidence="2">The sequence shown here is derived from an EMBL/GenBank/DDBJ whole genome shotgun (WGS) entry which is preliminary data.</text>
</comment>
<feature type="chain" id="PRO_5045683707" evidence="1">
    <location>
        <begin position="20"/>
        <end position="315"/>
    </location>
</feature>
<gene>
    <name evidence="2" type="ORF">QTA56_10995</name>
</gene>
<reference evidence="2" key="1">
    <citation type="submission" date="2023-06" db="EMBL/GenBank/DDBJ databases">
        <title>Two novel species of Acinetobacter isolated from motorbike repairing workshop in Vietnam.</title>
        <authorList>
            <person name="Le N.T.T."/>
        </authorList>
    </citation>
    <scope>NUCLEOTIDE SEQUENCE</scope>
    <source>
        <strain evidence="2">VNH17</strain>
    </source>
</reference>
<evidence type="ECO:0000256" key="1">
    <source>
        <dbReference type="SAM" id="SignalP"/>
    </source>
</evidence>
<evidence type="ECO:0000313" key="2">
    <source>
        <dbReference type="EMBL" id="MDN0014754.1"/>
    </source>
</evidence>
<dbReference type="EMBL" id="JAUDZE010000004">
    <property type="protein sequence ID" value="MDN0014754.1"/>
    <property type="molecule type" value="Genomic_DNA"/>
</dbReference>
<dbReference type="Gene3D" id="2.40.160.170">
    <property type="match status" value="1"/>
</dbReference>
<dbReference type="Proteomes" id="UP001168524">
    <property type="component" value="Unassembled WGS sequence"/>
</dbReference>
<keyword evidence="1" id="KW-0732">Signal</keyword>
<organism evidence="2 3">
    <name type="scientific">Acinetobacter thutiue</name>
    <dbReference type="NCBI Taxonomy" id="2998078"/>
    <lineage>
        <taxon>Bacteria</taxon>
        <taxon>Pseudomonadati</taxon>
        <taxon>Pseudomonadota</taxon>
        <taxon>Gammaproteobacteria</taxon>
        <taxon>Moraxellales</taxon>
        <taxon>Moraxellaceae</taxon>
        <taxon>Acinetobacter</taxon>
    </lineage>
</organism>
<keyword evidence="3" id="KW-1185">Reference proteome</keyword>
<evidence type="ECO:0000313" key="3">
    <source>
        <dbReference type="Proteomes" id="UP001168524"/>
    </source>
</evidence>
<sequence>MNKYVLACGICLVSTATMAELNVNVTRQENSQVTTAPVIAQEQNTATNVTTAAATDTVQTTTLEQGFSSPVVAEPVIQPASKLETGEENLTKRILGLNYTHDSKPFIAFAEAGIFGFGGGVGFSVNPYIDLTAGFNKGSWKDVEFASFELMDGTKYKMDIDTDVKSFYANIRPFAGKFHVTLGMVNQDNKIKGSLEPNEDNALFGTAEYVFDDATFDANKVGKVYGSLHYEKKTMPYIGIGWSPALTSRFGLTTQIGALYAGKPTIELYPENGNLAVQDKDHTTTLGAALEAEKESFKSNLEWFPVAKLGLWLRF</sequence>
<dbReference type="RefSeq" id="WP_267980995.1">
    <property type="nucleotide sequence ID" value="NZ_JAPQKF010000004.1"/>
</dbReference>
<accession>A0ABT7WPZ7</accession>
<name>A0ABT7WPZ7_9GAMM</name>
<proteinExistence type="predicted"/>
<protein>
    <submittedName>
        <fullName evidence="2">Uncharacterized protein</fullName>
    </submittedName>
</protein>
<feature type="signal peptide" evidence="1">
    <location>
        <begin position="1"/>
        <end position="19"/>
    </location>
</feature>